<dbReference type="AlphaFoldDB" id="A0A452ZUE9"/>
<reference evidence="3" key="1">
    <citation type="journal article" date="2014" name="Science">
        <title>Ancient hybridizations among the ancestral genomes of bread wheat.</title>
        <authorList>
            <consortium name="International Wheat Genome Sequencing Consortium,"/>
            <person name="Marcussen T."/>
            <person name="Sandve S.R."/>
            <person name="Heier L."/>
            <person name="Spannagl M."/>
            <person name="Pfeifer M."/>
            <person name="Jakobsen K.S."/>
            <person name="Wulff B.B."/>
            <person name="Steuernagel B."/>
            <person name="Mayer K.F."/>
            <person name="Olsen O.A."/>
        </authorList>
    </citation>
    <scope>NUCLEOTIDE SEQUENCE [LARGE SCALE GENOMIC DNA]</scope>
    <source>
        <strain evidence="3">cv. AL8/78</strain>
    </source>
</reference>
<reference evidence="2" key="4">
    <citation type="submission" date="2019-03" db="UniProtKB">
        <authorList>
            <consortium name="EnsemblPlants"/>
        </authorList>
    </citation>
    <scope>IDENTIFICATION</scope>
</reference>
<proteinExistence type="predicted"/>
<dbReference type="PANTHER" id="PTHR33116">
    <property type="entry name" value="REVERSE TRANSCRIPTASE ZINC-BINDING DOMAIN-CONTAINING PROTEIN-RELATED-RELATED"/>
    <property type="match status" value="1"/>
</dbReference>
<evidence type="ECO:0000259" key="1">
    <source>
        <dbReference type="PROSITE" id="PS50878"/>
    </source>
</evidence>
<evidence type="ECO:0000313" key="3">
    <source>
        <dbReference type="Proteomes" id="UP000015105"/>
    </source>
</evidence>
<dbReference type="Pfam" id="PF00078">
    <property type="entry name" value="RVT_1"/>
    <property type="match status" value="1"/>
</dbReference>
<dbReference type="PROSITE" id="PS50878">
    <property type="entry name" value="RT_POL"/>
    <property type="match status" value="1"/>
</dbReference>
<protein>
    <recommendedName>
        <fullName evidence="1">Reverse transcriptase domain-containing protein</fullName>
    </recommendedName>
</protein>
<sequence length="361" mass="41677">EVLHHTHVKKKIGVVLKLDFAKAYDKINWDFLLECHRNRGFGPTWCGWVKKILHNGTVSIKLNNEVGPYFQSHKGVRQGDPHSPFLFNLVVETLSKMIFNAQKEKLLTGLAPDLIEGGVAILQYADDTVICLEHDKNAAINLKLLLYMFELMSGLKINFLKSEVLCVGGDEDTLAFYAELFNCNIGHFPMKYLGVPVSFSTLRVLEWDFVDERLLKCCEAWIGNAASSGGRLILLNSSLTSIVYYYMSMFLLPKTVIVKLDKHHKRFFWQEHDGRKRYHLVRWSRICRSKSKRGLGGDLHKQNVSLLTKWWWKLENQQGLWQEVIWAKYFKKDTVASVKSKFGDSPIWKAIMKVKENYFAG</sequence>
<reference evidence="2" key="3">
    <citation type="journal article" date="2017" name="Nature">
        <title>Genome sequence of the progenitor of the wheat D genome Aegilops tauschii.</title>
        <authorList>
            <person name="Luo M.C."/>
            <person name="Gu Y.Q."/>
            <person name="Puiu D."/>
            <person name="Wang H."/>
            <person name="Twardziok S.O."/>
            <person name="Deal K.R."/>
            <person name="Huo N."/>
            <person name="Zhu T."/>
            <person name="Wang L."/>
            <person name="Wang Y."/>
            <person name="McGuire P.E."/>
            <person name="Liu S."/>
            <person name="Long H."/>
            <person name="Ramasamy R.K."/>
            <person name="Rodriguez J.C."/>
            <person name="Van S.L."/>
            <person name="Yuan L."/>
            <person name="Wang Z."/>
            <person name="Xia Z."/>
            <person name="Xiao L."/>
            <person name="Anderson O.D."/>
            <person name="Ouyang S."/>
            <person name="Liang Y."/>
            <person name="Zimin A.V."/>
            <person name="Pertea G."/>
            <person name="Qi P."/>
            <person name="Bennetzen J.L."/>
            <person name="Dai X."/>
            <person name="Dawson M.W."/>
            <person name="Muller H.G."/>
            <person name="Kugler K."/>
            <person name="Rivarola-Duarte L."/>
            <person name="Spannagl M."/>
            <person name="Mayer K.F.X."/>
            <person name="Lu F.H."/>
            <person name="Bevan M.W."/>
            <person name="Leroy P."/>
            <person name="Li P."/>
            <person name="You F.M."/>
            <person name="Sun Q."/>
            <person name="Liu Z."/>
            <person name="Lyons E."/>
            <person name="Wicker T."/>
            <person name="Salzberg S.L."/>
            <person name="Devos K.M."/>
            <person name="Dvorak J."/>
        </authorList>
    </citation>
    <scope>NUCLEOTIDE SEQUENCE [LARGE SCALE GENOMIC DNA]</scope>
    <source>
        <strain evidence="2">cv. AL8/78</strain>
    </source>
</reference>
<dbReference type="CDD" id="cd01650">
    <property type="entry name" value="RT_nLTR_like"/>
    <property type="match status" value="1"/>
</dbReference>
<organism evidence="2 3">
    <name type="scientific">Aegilops tauschii subsp. strangulata</name>
    <name type="common">Goatgrass</name>
    <dbReference type="NCBI Taxonomy" id="200361"/>
    <lineage>
        <taxon>Eukaryota</taxon>
        <taxon>Viridiplantae</taxon>
        <taxon>Streptophyta</taxon>
        <taxon>Embryophyta</taxon>
        <taxon>Tracheophyta</taxon>
        <taxon>Spermatophyta</taxon>
        <taxon>Magnoliopsida</taxon>
        <taxon>Liliopsida</taxon>
        <taxon>Poales</taxon>
        <taxon>Poaceae</taxon>
        <taxon>BOP clade</taxon>
        <taxon>Pooideae</taxon>
        <taxon>Triticodae</taxon>
        <taxon>Triticeae</taxon>
        <taxon>Triticinae</taxon>
        <taxon>Aegilops</taxon>
    </lineage>
</organism>
<dbReference type="InterPro" id="IPR000477">
    <property type="entry name" value="RT_dom"/>
</dbReference>
<reference evidence="3" key="2">
    <citation type="journal article" date="2017" name="Nat. Plants">
        <title>The Aegilops tauschii genome reveals multiple impacts of transposons.</title>
        <authorList>
            <person name="Zhao G."/>
            <person name="Zou C."/>
            <person name="Li K."/>
            <person name="Wang K."/>
            <person name="Li T."/>
            <person name="Gao L."/>
            <person name="Zhang X."/>
            <person name="Wang H."/>
            <person name="Yang Z."/>
            <person name="Liu X."/>
            <person name="Jiang W."/>
            <person name="Mao L."/>
            <person name="Kong X."/>
            <person name="Jiao Y."/>
            <person name="Jia J."/>
        </authorList>
    </citation>
    <scope>NUCLEOTIDE SEQUENCE [LARGE SCALE GENOMIC DNA]</scope>
    <source>
        <strain evidence="3">cv. AL8/78</strain>
    </source>
</reference>
<evidence type="ECO:0000313" key="2">
    <source>
        <dbReference type="EnsemblPlants" id="AET1Gv20920600.3"/>
    </source>
</evidence>
<dbReference type="EnsemblPlants" id="AET1Gv20920600.3">
    <property type="protein sequence ID" value="AET1Gv20920600.3"/>
    <property type="gene ID" value="AET1Gv20920600"/>
</dbReference>
<feature type="domain" description="Reverse transcriptase" evidence="1">
    <location>
        <begin position="1"/>
        <end position="197"/>
    </location>
</feature>
<dbReference type="SUPFAM" id="SSF56672">
    <property type="entry name" value="DNA/RNA polymerases"/>
    <property type="match status" value="1"/>
</dbReference>
<name>A0A452ZUE9_AEGTS</name>
<dbReference type="InterPro" id="IPR043502">
    <property type="entry name" value="DNA/RNA_pol_sf"/>
</dbReference>
<reference evidence="2" key="5">
    <citation type="journal article" date="2021" name="G3 (Bethesda)">
        <title>Aegilops tauschii genome assembly Aet v5.0 features greater sequence contiguity and improved annotation.</title>
        <authorList>
            <person name="Wang L."/>
            <person name="Zhu T."/>
            <person name="Rodriguez J.C."/>
            <person name="Deal K.R."/>
            <person name="Dubcovsky J."/>
            <person name="McGuire P.E."/>
            <person name="Lux T."/>
            <person name="Spannagl M."/>
            <person name="Mayer K.F.X."/>
            <person name="Baldrich P."/>
            <person name="Meyers B.C."/>
            <person name="Huo N."/>
            <person name="Gu Y.Q."/>
            <person name="Zhou H."/>
            <person name="Devos K.M."/>
            <person name="Bennetzen J.L."/>
            <person name="Unver T."/>
            <person name="Budak H."/>
            <person name="Gulick P.J."/>
            <person name="Galiba G."/>
            <person name="Kalapos B."/>
            <person name="Nelson D.R."/>
            <person name="Li P."/>
            <person name="You F.M."/>
            <person name="Luo M.C."/>
            <person name="Dvorak J."/>
        </authorList>
    </citation>
    <scope>NUCLEOTIDE SEQUENCE [LARGE SCALE GENOMIC DNA]</scope>
    <source>
        <strain evidence="2">cv. AL8/78</strain>
    </source>
</reference>
<dbReference type="Gramene" id="AET1Gv20920600.3">
    <property type="protein sequence ID" value="AET1Gv20920600.3"/>
    <property type="gene ID" value="AET1Gv20920600"/>
</dbReference>
<keyword evidence="3" id="KW-1185">Reference proteome</keyword>
<dbReference type="STRING" id="200361.A0A452ZUE9"/>
<accession>A0A452ZUE9</accession>
<dbReference type="Proteomes" id="UP000015105">
    <property type="component" value="Chromosome 1D"/>
</dbReference>
<dbReference type="PANTHER" id="PTHR33116:SF87">
    <property type="entry name" value="OS01G0158850 PROTEIN"/>
    <property type="match status" value="1"/>
</dbReference>